<dbReference type="Proteomes" id="UP000283786">
    <property type="component" value="Chromosome"/>
</dbReference>
<evidence type="ECO:0000313" key="1">
    <source>
        <dbReference type="EMBL" id="QPM90665.1"/>
    </source>
</evidence>
<proteinExistence type="predicted"/>
<dbReference type="KEGG" id="palw:PSAL_019040"/>
<reference evidence="1 2" key="1">
    <citation type="submission" date="2020-08" db="EMBL/GenBank/DDBJ databases">
        <title>Genome sequence of Rhodobacteraceae bacterium Lw-13e.</title>
        <authorList>
            <person name="Poehlein A."/>
            <person name="Wolter L."/>
            <person name="Daniel R."/>
            <person name="Brinkhoff T."/>
        </authorList>
    </citation>
    <scope>NUCLEOTIDE SEQUENCE [LARGE SCALE GENOMIC DNA]</scope>
    <source>
        <strain evidence="1 2">Lw-13e</strain>
    </source>
</reference>
<dbReference type="AlphaFoldDB" id="A0A418SJT4"/>
<name>A0A418SJT4_9RHOB</name>
<organism evidence="1 2">
    <name type="scientific">Pseudooceanicola algae</name>
    <dbReference type="NCBI Taxonomy" id="1537215"/>
    <lineage>
        <taxon>Bacteria</taxon>
        <taxon>Pseudomonadati</taxon>
        <taxon>Pseudomonadota</taxon>
        <taxon>Alphaproteobacteria</taxon>
        <taxon>Rhodobacterales</taxon>
        <taxon>Paracoccaceae</taxon>
        <taxon>Pseudooceanicola</taxon>
    </lineage>
</organism>
<gene>
    <name evidence="1" type="ORF">PSAL_019040</name>
</gene>
<evidence type="ECO:0000313" key="2">
    <source>
        <dbReference type="Proteomes" id="UP000283786"/>
    </source>
</evidence>
<sequence>MDLTTLFCLRLKSMKPLGNPSPLPVPRRGRAAPMATAIGALALVLIGAPALRAEDSRACAPRDVVLKRLASGYGETRQSIGIGSNNSMMEVFASPESGSWTITVTSAKGITCLIASGQSFETLAEALPNLDQDA</sequence>
<dbReference type="EMBL" id="CP060436">
    <property type="protein sequence ID" value="QPM90665.1"/>
    <property type="molecule type" value="Genomic_DNA"/>
</dbReference>
<protein>
    <submittedName>
        <fullName evidence="1">Uncharacterized protein</fullName>
    </submittedName>
</protein>
<accession>A0A418SJT4</accession>
<keyword evidence="2" id="KW-1185">Reference proteome</keyword>